<evidence type="ECO:0000256" key="3">
    <source>
        <dbReference type="PROSITE-ProRule" id="PRU00221"/>
    </source>
</evidence>
<evidence type="ECO:0000313" key="5">
    <source>
        <dbReference type="Proteomes" id="UP000475532"/>
    </source>
</evidence>
<feature type="repeat" description="WD" evidence="3">
    <location>
        <begin position="378"/>
        <end position="411"/>
    </location>
</feature>
<feature type="repeat" description="WD" evidence="3">
    <location>
        <begin position="355"/>
        <end position="377"/>
    </location>
</feature>
<dbReference type="InterPro" id="IPR015943">
    <property type="entry name" value="WD40/YVTN_repeat-like_dom_sf"/>
</dbReference>
<reference evidence="4 5" key="1">
    <citation type="submission" date="2020-01" db="EMBL/GenBank/DDBJ databases">
        <title>Insect and environment-associated Actinomycetes.</title>
        <authorList>
            <person name="Currrie C."/>
            <person name="Chevrette M."/>
            <person name="Carlson C."/>
            <person name="Stubbendieck R."/>
            <person name="Wendt-Pienkowski E."/>
        </authorList>
    </citation>
    <scope>NUCLEOTIDE SEQUENCE [LARGE SCALE GENOMIC DNA]</scope>
    <source>
        <strain evidence="4 5">SID10258</strain>
    </source>
</reference>
<evidence type="ECO:0000256" key="1">
    <source>
        <dbReference type="ARBA" id="ARBA00022574"/>
    </source>
</evidence>
<sequence length="423" mass="45220">LARADEAFRELVDRAGDLADQGRFAAAAEALRSAQRMPGFDRHPALRAAWARLGEHGRRSTLLSASPLYSYDADEVFTQPPTVAVREDGAVAATGRWTGEVDVWDLAAGERLHTFDSGEGGSARDIRFAVDGMLVVVLTSAGTIRRLSLETGSKYLFTDEFGAISAFAVNPAGDRILIGDATGTLRLRDLPVGDILHAWPAHGGKVHAAALSADGRYAATLGSGHPEANRFGAPPNENEIHLWRLGEDRPVWTLPSRTSGERLDFSADGRTLFVSHSPYVGAWDVGTGELRYSVLGRSTGALSDIGVVFGADGRLAATPDRGSLSVWETGTGQVVRTLSMPETPGAFALSADGAFAVTGADRTVRVWDVGSGRCLRTLEGHQGPLYQVALSRDGTLLVTVDLRPAMWVWELAWDFDFPPDAGD</sequence>
<dbReference type="SUPFAM" id="SSF50998">
    <property type="entry name" value="Quinoprotein alcohol dehydrogenase-like"/>
    <property type="match status" value="1"/>
</dbReference>
<dbReference type="RefSeq" id="WP_203597060.1">
    <property type="nucleotide sequence ID" value="NZ_JAAGLI010000772.1"/>
</dbReference>
<dbReference type="Proteomes" id="UP000475532">
    <property type="component" value="Unassembled WGS sequence"/>
</dbReference>
<protein>
    <submittedName>
        <fullName evidence="4">Uncharacterized protein</fullName>
    </submittedName>
</protein>
<comment type="caution">
    <text evidence="4">The sequence shown here is derived from an EMBL/GenBank/DDBJ whole genome shotgun (WGS) entry which is preliminary data.</text>
</comment>
<evidence type="ECO:0000313" key="4">
    <source>
        <dbReference type="EMBL" id="NEA26483.1"/>
    </source>
</evidence>
<organism evidence="4 5">
    <name type="scientific">Actinomadura bangladeshensis</name>
    <dbReference type="NCBI Taxonomy" id="453573"/>
    <lineage>
        <taxon>Bacteria</taxon>
        <taxon>Bacillati</taxon>
        <taxon>Actinomycetota</taxon>
        <taxon>Actinomycetes</taxon>
        <taxon>Streptosporangiales</taxon>
        <taxon>Thermomonosporaceae</taxon>
        <taxon>Actinomadura</taxon>
    </lineage>
</organism>
<keyword evidence="1 3" id="KW-0853">WD repeat</keyword>
<dbReference type="InterPro" id="IPR011047">
    <property type="entry name" value="Quinoprotein_ADH-like_sf"/>
</dbReference>
<dbReference type="InterPro" id="IPR001680">
    <property type="entry name" value="WD40_rpt"/>
</dbReference>
<keyword evidence="2" id="KW-0677">Repeat</keyword>
<dbReference type="PROSITE" id="PS50082">
    <property type="entry name" value="WD_REPEATS_2"/>
    <property type="match status" value="2"/>
</dbReference>
<dbReference type="PANTHER" id="PTHR22847">
    <property type="entry name" value="WD40 REPEAT PROTEIN"/>
    <property type="match status" value="1"/>
</dbReference>
<dbReference type="SMART" id="SM00320">
    <property type="entry name" value="WD40"/>
    <property type="match status" value="5"/>
</dbReference>
<dbReference type="Pfam" id="PF00400">
    <property type="entry name" value="WD40"/>
    <property type="match status" value="2"/>
</dbReference>
<evidence type="ECO:0000256" key="2">
    <source>
        <dbReference type="ARBA" id="ARBA00022737"/>
    </source>
</evidence>
<accession>A0A6L9QPA0</accession>
<dbReference type="Gene3D" id="2.130.10.10">
    <property type="entry name" value="YVTN repeat-like/Quinoprotein amine dehydrogenase"/>
    <property type="match status" value="2"/>
</dbReference>
<name>A0A6L9QPA0_9ACTN</name>
<dbReference type="PANTHER" id="PTHR22847:SF637">
    <property type="entry name" value="WD REPEAT DOMAIN 5B"/>
    <property type="match status" value="1"/>
</dbReference>
<dbReference type="AlphaFoldDB" id="A0A6L9QPA0"/>
<dbReference type="EMBL" id="JAAGLI010000772">
    <property type="protein sequence ID" value="NEA26483.1"/>
    <property type="molecule type" value="Genomic_DNA"/>
</dbReference>
<proteinExistence type="predicted"/>
<gene>
    <name evidence="4" type="ORF">G3I70_28890</name>
</gene>
<feature type="non-terminal residue" evidence="4">
    <location>
        <position position="1"/>
    </location>
</feature>